<dbReference type="GO" id="GO:0044715">
    <property type="term" value="F:8-oxo-dGDP phosphatase activity"/>
    <property type="evidence" value="ECO:0007669"/>
    <property type="project" value="TreeGrafter"/>
</dbReference>
<dbReference type="InterPro" id="IPR015797">
    <property type="entry name" value="NUDIX_hydrolase-like_dom_sf"/>
</dbReference>
<evidence type="ECO:0000256" key="8">
    <source>
        <dbReference type="ARBA" id="ARBA00022842"/>
    </source>
</evidence>
<evidence type="ECO:0000256" key="1">
    <source>
        <dbReference type="ARBA" id="ARBA00001946"/>
    </source>
</evidence>
<accession>A0A4U6QPW5</accession>
<comment type="caution">
    <text evidence="15">The sequence shown here is derived from an EMBL/GenBank/DDBJ whole genome shotgun (WGS) entry which is preliminary data.</text>
</comment>
<evidence type="ECO:0000256" key="5">
    <source>
        <dbReference type="ARBA" id="ARBA00022723"/>
    </source>
</evidence>
<gene>
    <name evidence="15" type="ORF">FDO65_08475</name>
</gene>
<dbReference type="PANTHER" id="PTHR47707:SF1">
    <property type="entry name" value="NUDIX HYDROLASE FAMILY PROTEIN"/>
    <property type="match status" value="1"/>
</dbReference>
<feature type="region of interest" description="Disordered" evidence="13">
    <location>
        <begin position="1"/>
        <end position="38"/>
    </location>
</feature>
<evidence type="ECO:0000256" key="10">
    <source>
        <dbReference type="ARBA" id="ARBA00035861"/>
    </source>
</evidence>
<keyword evidence="16" id="KW-1185">Reference proteome</keyword>
<evidence type="ECO:0000256" key="7">
    <source>
        <dbReference type="ARBA" id="ARBA00022801"/>
    </source>
</evidence>
<keyword evidence="3" id="KW-0515">Mutator protein</keyword>
<evidence type="ECO:0000256" key="12">
    <source>
        <dbReference type="RuleBase" id="RU003476"/>
    </source>
</evidence>
<dbReference type="PROSITE" id="PS51462">
    <property type="entry name" value="NUDIX"/>
    <property type="match status" value="1"/>
</dbReference>
<dbReference type="SUPFAM" id="SSF55811">
    <property type="entry name" value="Nudix"/>
    <property type="match status" value="1"/>
</dbReference>
<organism evidence="15 16">
    <name type="scientific">Nakamurella flava</name>
    <dbReference type="NCBI Taxonomy" id="2576308"/>
    <lineage>
        <taxon>Bacteria</taxon>
        <taxon>Bacillati</taxon>
        <taxon>Actinomycetota</taxon>
        <taxon>Actinomycetes</taxon>
        <taxon>Nakamurellales</taxon>
        <taxon>Nakamurellaceae</taxon>
        <taxon>Nakamurella</taxon>
    </lineage>
</organism>
<dbReference type="PROSITE" id="PS00893">
    <property type="entry name" value="NUDIX_BOX"/>
    <property type="match status" value="1"/>
</dbReference>
<dbReference type="PANTHER" id="PTHR47707">
    <property type="entry name" value="8-OXO-DGTP DIPHOSPHATASE"/>
    <property type="match status" value="1"/>
</dbReference>
<evidence type="ECO:0000256" key="4">
    <source>
        <dbReference type="ARBA" id="ARBA00022705"/>
    </source>
</evidence>
<keyword evidence="6" id="KW-0227">DNA damage</keyword>
<evidence type="ECO:0000256" key="2">
    <source>
        <dbReference type="ARBA" id="ARBA00005582"/>
    </source>
</evidence>
<feature type="domain" description="Nudix hydrolase" evidence="14">
    <location>
        <begin position="93"/>
        <end position="219"/>
    </location>
</feature>
<protein>
    <recommendedName>
        <fullName evidence="11">8-oxo-dGTP diphosphatase</fullName>
        <ecNumber evidence="11">3.6.1.55</ecNumber>
    </recommendedName>
</protein>
<dbReference type="PRINTS" id="PR00502">
    <property type="entry name" value="NUDIXFAMILY"/>
</dbReference>
<dbReference type="InterPro" id="IPR020476">
    <property type="entry name" value="Nudix_hydrolase"/>
</dbReference>
<evidence type="ECO:0000256" key="6">
    <source>
        <dbReference type="ARBA" id="ARBA00022763"/>
    </source>
</evidence>
<dbReference type="GO" id="GO:0006281">
    <property type="term" value="P:DNA repair"/>
    <property type="evidence" value="ECO:0007669"/>
    <property type="project" value="UniProtKB-KW"/>
</dbReference>
<keyword evidence="5" id="KW-0479">Metal-binding</keyword>
<dbReference type="GO" id="GO:0006260">
    <property type="term" value="P:DNA replication"/>
    <property type="evidence" value="ECO:0007669"/>
    <property type="project" value="UniProtKB-KW"/>
</dbReference>
<comment type="similarity">
    <text evidence="2 12">Belongs to the Nudix hydrolase family.</text>
</comment>
<dbReference type="InterPro" id="IPR000086">
    <property type="entry name" value="NUDIX_hydrolase_dom"/>
</dbReference>
<comment type="catalytic activity">
    <reaction evidence="10">
        <text>8-oxo-dGTP + H2O = 8-oxo-dGMP + diphosphate + H(+)</text>
        <dbReference type="Rhea" id="RHEA:31575"/>
        <dbReference type="ChEBI" id="CHEBI:15377"/>
        <dbReference type="ChEBI" id="CHEBI:15378"/>
        <dbReference type="ChEBI" id="CHEBI:33019"/>
        <dbReference type="ChEBI" id="CHEBI:63224"/>
        <dbReference type="ChEBI" id="CHEBI:77896"/>
        <dbReference type="EC" id="3.6.1.55"/>
    </reaction>
</comment>
<dbReference type="GO" id="GO:0044716">
    <property type="term" value="F:8-oxo-GDP phosphatase activity"/>
    <property type="evidence" value="ECO:0007669"/>
    <property type="project" value="TreeGrafter"/>
</dbReference>
<evidence type="ECO:0000256" key="11">
    <source>
        <dbReference type="ARBA" id="ARBA00038905"/>
    </source>
</evidence>
<keyword evidence="9" id="KW-0234">DNA repair</keyword>
<dbReference type="Pfam" id="PF00293">
    <property type="entry name" value="NUDIX"/>
    <property type="match status" value="1"/>
</dbReference>
<comment type="cofactor">
    <cofactor evidence="1">
        <name>Mg(2+)</name>
        <dbReference type="ChEBI" id="CHEBI:18420"/>
    </cofactor>
</comment>
<proteinExistence type="inferred from homology"/>
<evidence type="ECO:0000313" key="15">
    <source>
        <dbReference type="EMBL" id="TKV62258.1"/>
    </source>
</evidence>
<dbReference type="InterPro" id="IPR047127">
    <property type="entry name" value="MutT-like"/>
</dbReference>
<evidence type="ECO:0000313" key="16">
    <source>
        <dbReference type="Proteomes" id="UP000306985"/>
    </source>
</evidence>
<name>A0A4U6QPW5_9ACTN</name>
<dbReference type="GO" id="GO:0046872">
    <property type="term" value="F:metal ion binding"/>
    <property type="evidence" value="ECO:0007669"/>
    <property type="project" value="UniProtKB-KW"/>
</dbReference>
<dbReference type="GO" id="GO:0035539">
    <property type="term" value="F:8-oxo-7,8-dihydrodeoxyguanosine triphosphate pyrophosphatase activity"/>
    <property type="evidence" value="ECO:0007669"/>
    <property type="project" value="UniProtKB-EC"/>
</dbReference>
<dbReference type="AlphaFoldDB" id="A0A4U6QPW5"/>
<dbReference type="Proteomes" id="UP000306985">
    <property type="component" value="Unassembled WGS sequence"/>
</dbReference>
<evidence type="ECO:0000259" key="14">
    <source>
        <dbReference type="PROSITE" id="PS51462"/>
    </source>
</evidence>
<reference evidence="15 16" key="1">
    <citation type="submission" date="2019-05" db="EMBL/GenBank/DDBJ databases">
        <title>Nakamurella sp. N5BH11, whole genome shotgun sequence.</title>
        <authorList>
            <person name="Tuo L."/>
        </authorList>
    </citation>
    <scope>NUCLEOTIDE SEQUENCE [LARGE SCALE GENOMIC DNA]</scope>
    <source>
        <strain evidence="15 16">N5BH11</strain>
    </source>
</reference>
<keyword evidence="7 12" id="KW-0378">Hydrolase</keyword>
<dbReference type="InterPro" id="IPR020084">
    <property type="entry name" value="NUDIX_hydrolase_CS"/>
</dbReference>
<keyword evidence="8" id="KW-0460">Magnesium</keyword>
<evidence type="ECO:0000256" key="3">
    <source>
        <dbReference type="ARBA" id="ARBA00022457"/>
    </source>
</evidence>
<dbReference type="Gene3D" id="3.90.79.10">
    <property type="entry name" value="Nucleoside Triphosphate Pyrophosphohydrolase"/>
    <property type="match status" value="1"/>
</dbReference>
<sequence length="222" mass="23965">MRLRRRGRSSRPGARSLVLRADRPHPSGPPSWTVLTGPGPVHRIDVSVGPAGAGTRVTVAIATTGRLWLGSDRRRLTATARLLLGLIDSTARAPRLVVAAAITRTGPGRAELLVGRCRSGEWELPGGKVEPRESEAEALRREIDEELGVRIVVGGRVGEPVDLGDGLQLRALAAHLEDGEPDPQAREHTALRWIAADELQALPWRAADRDWVPALTEMLTVT</sequence>
<dbReference type="EMBL" id="SZZH01000001">
    <property type="protein sequence ID" value="TKV62258.1"/>
    <property type="molecule type" value="Genomic_DNA"/>
</dbReference>
<dbReference type="OrthoDB" id="9804442at2"/>
<dbReference type="GO" id="GO:0008413">
    <property type="term" value="F:8-oxo-7,8-dihydroguanosine triphosphate pyrophosphatase activity"/>
    <property type="evidence" value="ECO:0007669"/>
    <property type="project" value="TreeGrafter"/>
</dbReference>
<dbReference type="EC" id="3.6.1.55" evidence="11"/>
<evidence type="ECO:0000256" key="9">
    <source>
        <dbReference type="ARBA" id="ARBA00023204"/>
    </source>
</evidence>
<evidence type="ECO:0000256" key="13">
    <source>
        <dbReference type="SAM" id="MobiDB-lite"/>
    </source>
</evidence>
<keyword evidence="4" id="KW-0235">DNA replication</keyword>